<dbReference type="EMBL" id="KN846952">
    <property type="protein sequence ID" value="KIV81494.1"/>
    <property type="molecule type" value="Genomic_DNA"/>
</dbReference>
<dbReference type="AlphaFoldDB" id="A0A0D1YKH9"/>
<evidence type="ECO:0000313" key="2">
    <source>
        <dbReference type="EMBL" id="KIV81494.1"/>
    </source>
</evidence>
<gene>
    <name evidence="2" type="ORF">PV11_03678</name>
</gene>
<evidence type="ECO:0000256" key="1">
    <source>
        <dbReference type="SAM" id="MobiDB-lite"/>
    </source>
</evidence>
<reference evidence="2 3" key="1">
    <citation type="submission" date="2015-01" db="EMBL/GenBank/DDBJ databases">
        <title>The Genome Sequence of Exophiala sideris CBS121828.</title>
        <authorList>
            <consortium name="The Broad Institute Genomics Platform"/>
            <person name="Cuomo C."/>
            <person name="de Hoog S."/>
            <person name="Gorbushina A."/>
            <person name="Stielow B."/>
            <person name="Teixiera M."/>
            <person name="Abouelleil A."/>
            <person name="Chapman S.B."/>
            <person name="Priest M."/>
            <person name="Young S.K."/>
            <person name="Wortman J."/>
            <person name="Nusbaum C."/>
            <person name="Birren B."/>
        </authorList>
    </citation>
    <scope>NUCLEOTIDE SEQUENCE [LARGE SCALE GENOMIC DNA]</scope>
    <source>
        <strain evidence="2 3">CBS 121828</strain>
    </source>
</reference>
<proteinExistence type="predicted"/>
<sequence length="104" mass="11708">MMPVSGHPVSNYPYLSFTVRHQVTGRSSMATAQKTKKIQGPVIKKKDRGGSVESNHAINTIHFALQQDQEQRVTIFDSSVTPEPFLDSVSLERLRKKQQTQAKK</sequence>
<dbReference type="HOGENOM" id="CLU_177929_0_0_1"/>
<organism evidence="2 3">
    <name type="scientific">Exophiala sideris</name>
    <dbReference type="NCBI Taxonomy" id="1016849"/>
    <lineage>
        <taxon>Eukaryota</taxon>
        <taxon>Fungi</taxon>
        <taxon>Dikarya</taxon>
        <taxon>Ascomycota</taxon>
        <taxon>Pezizomycotina</taxon>
        <taxon>Eurotiomycetes</taxon>
        <taxon>Chaetothyriomycetidae</taxon>
        <taxon>Chaetothyriales</taxon>
        <taxon>Herpotrichiellaceae</taxon>
        <taxon>Exophiala</taxon>
    </lineage>
</organism>
<accession>A0A0D1YKH9</accession>
<dbReference type="OrthoDB" id="4120131at2759"/>
<dbReference type="Proteomes" id="UP000053599">
    <property type="component" value="Unassembled WGS sequence"/>
</dbReference>
<feature type="region of interest" description="Disordered" evidence="1">
    <location>
        <begin position="26"/>
        <end position="51"/>
    </location>
</feature>
<evidence type="ECO:0000313" key="3">
    <source>
        <dbReference type="Proteomes" id="UP000053599"/>
    </source>
</evidence>
<name>A0A0D1YKH9_9EURO</name>
<protein>
    <submittedName>
        <fullName evidence="2">Uncharacterized protein</fullName>
    </submittedName>
</protein>